<sequence>MDQDIRRLIYRNAELETELRLVKEQLARADQTNLYLLNRFSSDEVGYQTPRALPSSRFVYEPQQKLTDLLSFDDAHDSGYYESPEQASPVAAVAAVNPSSADVDEHVLKRPTAASKSKEKEEEKFQSPPLIDHTDRYTPPPPPPESTPPAFDYRSLRNNPVRNTTSYAFRNTRKYNSFSSQNGGEPFPPPDERGFMIPQPRGGFIWVSTEDDPPTGVKEEKEDDNVKEEGVKEEDDVKNEAADEQEKAQLAAPRPPPIDASLPPPREAPRPPPIAPPCPPINPNPPHYPTGPRHPRPNTNGGIHASRWSNTNTNNTGPREVSDLMTHPTHAPSHHRYRTVALYNIPPHTELAKIMAPVHDPATITVLKTSGMKTIPPMDTNTAMLTFQNSVAATRFAERALGEKLWEFEVEVRLVRTGTEAEEGRGKFGERQGQYQQPLWMQIDARGGFDRGAGRVAAMERAIAGDFGGEEVVRETKLIEE</sequence>
<keyword evidence="1" id="KW-0175">Coiled coil</keyword>
<keyword evidence="4" id="KW-1185">Reference proteome</keyword>
<gene>
    <name evidence="3" type="ORF">PRZ48_008476</name>
</gene>
<comment type="caution">
    <text evidence="3">The sequence shown here is derived from an EMBL/GenBank/DDBJ whole genome shotgun (WGS) entry which is preliminary data.</text>
</comment>
<feature type="compositionally biased region" description="Basic and acidic residues" evidence="2">
    <location>
        <begin position="116"/>
        <end position="125"/>
    </location>
</feature>
<feature type="compositionally biased region" description="Acidic residues" evidence="2">
    <location>
        <begin position="221"/>
        <end position="237"/>
    </location>
</feature>
<feature type="compositionally biased region" description="Polar residues" evidence="2">
    <location>
        <begin position="307"/>
        <end position="317"/>
    </location>
</feature>
<feature type="region of interest" description="Disordered" evidence="2">
    <location>
        <begin position="96"/>
        <end position="333"/>
    </location>
</feature>
<feature type="compositionally biased region" description="Basic and acidic residues" evidence="2">
    <location>
        <begin position="238"/>
        <end position="247"/>
    </location>
</feature>
<evidence type="ECO:0000256" key="1">
    <source>
        <dbReference type="SAM" id="Coils"/>
    </source>
</evidence>
<evidence type="ECO:0000256" key="2">
    <source>
        <dbReference type="SAM" id="MobiDB-lite"/>
    </source>
</evidence>
<feature type="coiled-coil region" evidence="1">
    <location>
        <begin position="5"/>
        <end position="32"/>
    </location>
</feature>
<feature type="compositionally biased region" description="Pro residues" evidence="2">
    <location>
        <begin position="138"/>
        <end position="147"/>
    </location>
</feature>
<reference evidence="3 4" key="1">
    <citation type="journal article" date="2023" name="G3 (Bethesda)">
        <title>A chromosome-level genome assembly of Zasmidium syzygii isolated from banana leaves.</title>
        <authorList>
            <person name="van Westerhoven A.C."/>
            <person name="Mehrabi R."/>
            <person name="Talebi R."/>
            <person name="Steentjes M.B.F."/>
            <person name="Corcolon B."/>
            <person name="Chong P.A."/>
            <person name="Kema G.H.J."/>
            <person name="Seidl M.F."/>
        </authorList>
    </citation>
    <scope>NUCLEOTIDE SEQUENCE [LARGE SCALE GENOMIC DNA]</scope>
    <source>
        <strain evidence="3 4">P124</strain>
    </source>
</reference>
<evidence type="ECO:0000313" key="3">
    <source>
        <dbReference type="EMBL" id="KAK4500287.1"/>
    </source>
</evidence>
<evidence type="ECO:0008006" key="5">
    <source>
        <dbReference type="Google" id="ProtNLM"/>
    </source>
</evidence>
<proteinExistence type="predicted"/>
<dbReference type="EMBL" id="JAXOVC010000006">
    <property type="protein sequence ID" value="KAK4500287.1"/>
    <property type="molecule type" value="Genomic_DNA"/>
</dbReference>
<feature type="compositionally biased region" description="Pro residues" evidence="2">
    <location>
        <begin position="253"/>
        <end position="289"/>
    </location>
</feature>
<accession>A0ABR0EFL8</accession>
<dbReference type="Proteomes" id="UP001305779">
    <property type="component" value="Unassembled WGS sequence"/>
</dbReference>
<evidence type="ECO:0000313" key="4">
    <source>
        <dbReference type="Proteomes" id="UP001305779"/>
    </source>
</evidence>
<protein>
    <recommendedName>
        <fullName evidence="5">RRM domain-containing protein</fullName>
    </recommendedName>
</protein>
<name>A0ABR0EFL8_ZASCE</name>
<organism evidence="3 4">
    <name type="scientific">Zasmidium cellare</name>
    <name type="common">Wine cellar mold</name>
    <name type="synonym">Racodium cellare</name>
    <dbReference type="NCBI Taxonomy" id="395010"/>
    <lineage>
        <taxon>Eukaryota</taxon>
        <taxon>Fungi</taxon>
        <taxon>Dikarya</taxon>
        <taxon>Ascomycota</taxon>
        <taxon>Pezizomycotina</taxon>
        <taxon>Dothideomycetes</taxon>
        <taxon>Dothideomycetidae</taxon>
        <taxon>Mycosphaerellales</taxon>
        <taxon>Mycosphaerellaceae</taxon>
        <taxon>Zasmidium</taxon>
    </lineage>
</organism>
<feature type="compositionally biased region" description="Polar residues" evidence="2">
    <location>
        <begin position="156"/>
        <end position="183"/>
    </location>
</feature>